<dbReference type="EMBL" id="JBEZAM010000048">
    <property type="protein sequence ID" value="MEU7296750.1"/>
    <property type="molecule type" value="Genomic_DNA"/>
</dbReference>
<feature type="region of interest" description="Disordered" evidence="1">
    <location>
        <begin position="95"/>
        <end position="114"/>
    </location>
</feature>
<evidence type="ECO:0000313" key="3">
    <source>
        <dbReference type="Proteomes" id="UP001551210"/>
    </source>
</evidence>
<reference evidence="2 3" key="1">
    <citation type="submission" date="2024-06" db="EMBL/GenBank/DDBJ databases">
        <title>The Natural Products Discovery Center: Release of the First 8490 Sequenced Strains for Exploring Actinobacteria Biosynthetic Diversity.</title>
        <authorList>
            <person name="Kalkreuter E."/>
            <person name="Kautsar S.A."/>
            <person name="Yang D."/>
            <person name="Bader C.D."/>
            <person name="Teijaro C.N."/>
            <person name="Fluegel L."/>
            <person name="Davis C.M."/>
            <person name="Simpson J.R."/>
            <person name="Lauterbach L."/>
            <person name="Steele A.D."/>
            <person name="Gui C."/>
            <person name="Meng S."/>
            <person name="Li G."/>
            <person name="Viehrig K."/>
            <person name="Ye F."/>
            <person name="Su P."/>
            <person name="Kiefer A.F."/>
            <person name="Nichols A."/>
            <person name="Cepeda A.J."/>
            <person name="Yan W."/>
            <person name="Fan B."/>
            <person name="Jiang Y."/>
            <person name="Adhikari A."/>
            <person name="Zheng C.-J."/>
            <person name="Schuster L."/>
            <person name="Cowan T.M."/>
            <person name="Smanski M.J."/>
            <person name="Chevrette M.G."/>
            <person name="De Carvalho L.P.S."/>
            <person name="Shen B."/>
        </authorList>
    </citation>
    <scope>NUCLEOTIDE SEQUENCE [LARGE SCALE GENOMIC DNA]</scope>
    <source>
        <strain evidence="2 3">NPDC045705</strain>
    </source>
</reference>
<evidence type="ECO:0000313" key="2">
    <source>
        <dbReference type="EMBL" id="MEU7296750.1"/>
    </source>
</evidence>
<name>A0ABV3D2Q9_STREX</name>
<dbReference type="RefSeq" id="WP_359213172.1">
    <property type="nucleotide sequence ID" value="NZ_JBEZAM010000048.1"/>
</dbReference>
<proteinExistence type="predicted"/>
<comment type="caution">
    <text evidence="2">The sequence shown here is derived from an EMBL/GenBank/DDBJ whole genome shotgun (WGS) entry which is preliminary data.</text>
</comment>
<accession>A0ABV3D2Q9</accession>
<gene>
    <name evidence="2" type="ORF">AB0A76_26700</name>
</gene>
<keyword evidence="3" id="KW-1185">Reference proteome</keyword>
<sequence>MILSDGFAPEGTNVDNLYDGLENGDYPFISTLRQAGFDVILLGFDNRVSILDNADALYGKIDAERSDLHGFRCATTNEGHTVMTRELGEWIVTSSRTRKHQPGRTYTAGKGSAD</sequence>
<evidence type="ECO:0000256" key="1">
    <source>
        <dbReference type="SAM" id="MobiDB-lite"/>
    </source>
</evidence>
<organism evidence="2 3">
    <name type="scientific">Streptomyces exfoliatus</name>
    <name type="common">Streptomyces hydrogenans</name>
    <dbReference type="NCBI Taxonomy" id="1905"/>
    <lineage>
        <taxon>Bacteria</taxon>
        <taxon>Bacillati</taxon>
        <taxon>Actinomycetota</taxon>
        <taxon>Actinomycetes</taxon>
        <taxon>Kitasatosporales</taxon>
        <taxon>Streptomycetaceae</taxon>
        <taxon>Streptomyces</taxon>
    </lineage>
</organism>
<protein>
    <submittedName>
        <fullName evidence="2">Uncharacterized protein</fullName>
    </submittedName>
</protein>
<dbReference type="Proteomes" id="UP001551210">
    <property type="component" value="Unassembled WGS sequence"/>
</dbReference>